<dbReference type="Proteomes" id="UP000783588">
    <property type="component" value="Unassembled WGS sequence"/>
</dbReference>
<dbReference type="RefSeq" id="WP_216469684.1">
    <property type="nucleotide sequence ID" value="NZ_JAHLQI010000002.1"/>
</dbReference>
<feature type="signal peptide" evidence="1">
    <location>
        <begin position="1"/>
        <end position="32"/>
    </location>
</feature>
<organism evidence="2 3">
    <name type="scientific">Butyricicoccus intestinisimiae</name>
    <dbReference type="NCBI Taxonomy" id="2841509"/>
    <lineage>
        <taxon>Bacteria</taxon>
        <taxon>Bacillati</taxon>
        <taxon>Bacillota</taxon>
        <taxon>Clostridia</taxon>
        <taxon>Eubacteriales</taxon>
        <taxon>Butyricicoccaceae</taxon>
        <taxon>Butyricicoccus</taxon>
    </lineage>
</organism>
<feature type="chain" id="PRO_5046823198" evidence="1">
    <location>
        <begin position="33"/>
        <end position="160"/>
    </location>
</feature>
<reference evidence="2 3" key="1">
    <citation type="submission" date="2021-06" db="EMBL/GenBank/DDBJ databases">
        <authorList>
            <person name="Sun Q."/>
            <person name="Li D."/>
        </authorList>
    </citation>
    <scope>NUCLEOTIDE SEQUENCE [LARGE SCALE GENOMIC DNA]</scope>
    <source>
        <strain evidence="2 3">MSJd-7</strain>
    </source>
</reference>
<name>A0ABS6EQQ8_9FIRM</name>
<accession>A0ABS6EQQ8</accession>
<sequence>MKHSHVISLFITLLATLLLSGCFSGSSDVASALVSTDNMQLIDSQTVYPNPQDTADKEDRVYYTVEVYQDKDNTILVQADSNFKLFEKTQYTVDFDQVLTKADVSIRWTTLMGSTEATQDDELAIADISLSHGGTVFSEKKINFVTKAIDIVVDGIEKNS</sequence>
<dbReference type="PROSITE" id="PS51257">
    <property type="entry name" value="PROKAR_LIPOPROTEIN"/>
    <property type="match status" value="1"/>
</dbReference>
<evidence type="ECO:0000313" key="3">
    <source>
        <dbReference type="Proteomes" id="UP000783588"/>
    </source>
</evidence>
<proteinExistence type="predicted"/>
<protein>
    <submittedName>
        <fullName evidence="2">Uncharacterized protein</fullName>
    </submittedName>
</protein>
<evidence type="ECO:0000256" key="1">
    <source>
        <dbReference type="SAM" id="SignalP"/>
    </source>
</evidence>
<gene>
    <name evidence="2" type="ORF">KQI75_05290</name>
</gene>
<comment type="caution">
    <text evidence="2">The sequence shown here is derived from an EMBL/GenBank/DDBJ whole genome shotgun (WGS) entry which is preliminary data.</text>
</comment>
<keyword evidence="3" id="KW-1185">Reference proteome</keyword>
<keyword evidence="1" id="KW-0732">Signal</keyword>
<dbReference type="EMBL" id="JAHLQI010000002">
    <property type="protein sequence ID" value="MBU5490037.1"/>
    <property type="molecule type" value="Genomic_DNA"/>
</dbReference>
<evidence type="ECO:0000313" key="2">
    <source>
        <dbReference type="EMBL" id="MBU5490037.1"/>
    </source>
</evidence>